<reference evidence="3" key="2">
    <citation type="submission" date="2015-01" db="EMBL/GenBank/DDBJ databases">
        <title>Evolutionary Origins and Diversification of the Mycorrhizal Mutualists.</title>
        <authorList>
            <consortium name="DOE Joint Genome Institute"/>
            <consortium name="Mycorrhizal Genomics Consortium"/>
            <person name="Kohler A."/>
            <person name="Kuo A."/>
            <person name="Nagy L.G."/>
            <person name="Floudas D."/>
            <person name="Copeland A."/>
            <person name="Barry K.W."/>
            <person name="Cichocki N."/>
            <person name="Veneault-Fourrey C."/>
            <person name="LaButti K."/>
            <person name="Lindquist E.A."/>
            <person name="Lipzen A."/>
            <person name="Lundell T."/>
            <person name="Morin E."/>
            <person name="Murat C."/>
            <person name="Riley R."/>
            <person name="Ohm R."/>
            <person name="Sun H."/>
            <person name="Tunlid A."/>
            <person name="Henrissat B."/>
            <person name="Grigoriev I.V."/>
            <person name="Hibbett D.S."/>
            <person name="Martin F."/>
        </authorList>
    </citation>
    <scope>NUCLEOTIDE SEQUENCE [LARGE SCALE GENOMIC DNA]</scope>
    <source>
        <strain evidence="3">Zn</strain>
    </source>
</reference>
<evidence type="ECO:0000313" key="3">
    <source>
        <dbReference type="Proteomes" id="UP000054321"/>
    </source>
</evidence>
<dbReference type="AlphaFoldDB" id="A0A0C3I151"/>
<reference evidence="2 3" key="1">
    <citation type="submission" date="2014-04" db="EMBL/GenBank/DDBJ databases">
        <authorList>
            <consortium name="DOE Joint Genome Institute"/>
            <person name="Kuo A."/>
            <person name="Martino E."/>
            <person name="Perotto S."/>
            <person name="Kohler A."/>
            <person name="Nagy L.G."/>
            <person name="Floudas D."/>
            <person name="Copeland A."/>
            <person name="Barry K.W."/>
            <person name="Cichocki N."/>
            <person name="Veneault-Fourrey C."/>
            <person name="LaButti K."/>
            <person name="Lindquist E.A."/>
            <person name="Lipzen A."/>
            <person name="Lundell T."/>
            <person name="Morin E."/>
            <person name="Murat C."/>
            <person name="Sun H."/>
            <person name="Tunlid A."/>
            <person name="Henrissat B."/>
            <person name="Grigoriev I.V."/>
            <person name="Hibbett D.S."/>
            <person name="Martin F."/>
            <person name="Nordberg H.P."/>
            <person name="Cantor M.N."/>
            <person name="Hua S.X."/>
        </authorList>
    </citation>
    <scope>NUCLEOTIDE SEQUENCE [LARGE SCALE GENOMIC DNA]</scope>
    <source>
        <strain evidence="2 3">Zn</strain>
    </source>
</reference>
<protein>
    <recommendedName>
        <fullName evidence="4">Transcription factor domain-containing protein</fullName>
    </recommendedName>
</protein>
<proteinExistence type="predicted"/>
<evidence type="ECO:0008006" key="4">
    <source>
        <dbReference type="Google" id="ProtNLM"/>
    </source>
</evidence>
<dbReference type="STRING" id="913774.A0A0C3I151"/>
<dbReference type="HOGENOM" id="CLU_023254_0_2_1"/>
<gene>
    <name evidence="2" type="ORF">OIDMADRAFT_175530</name>
</gene>
<feature type="compositionally biased region" description="Low complexity" evidence="1">
    <location>
        <begin position="54"/>
        <end position="66"/>
    </location>
</feature>
<organism evidence="2 3">
    <name type="scientific">Oidiodendron maius (strain Zn)</name>
    <dbReference type="NCBI Taxonomy" id="913774"/>
    <lineage>
        <taxon>Eukaryota</taxon>
        <taxon>Fungi</taxon>
        <taxon>Dikarya</taxon>
        <taxon>Ascomycota</taxon>
        <taxon>Pezizomycotina</taxon>
        <taxon>Leotiomycetes</taxon>
        <taxon>Leotiomycetes incertae sedis</taxon>
        <taxon>Myxotrichaceae</taxon>
        <taxon>Oidiodendron</taxon>
    </lineage>
</organism>
<dbReference type="Pfam" id="PF11951">
    <property type="entry name" value="Fungal_trans_2"/>
    <property type="match status" value="1"/>
</dbReference>
<dbReference type="InParanoid" id="A0A0C3I151"/>
<dbReference type="InterPro" id="IPR021858">
    <property type="entry name" value="Fun_TF"/>
</dbReference>
<keyword evidence="3" id="KW-1185">Reference proteome</keyword>
<dbReference type="OrthoDB" id="5376287at2759"/>
<dbReference type="PANTHER" id="PTHR37540">
    <property type="entry name" value="TRANSCRIPTION FACTOR (ACR-2), PUTATIVE-RELATED-RELATED"/>
    <property type="match status" value="1"/>
</dbReference>
<feature type="compositionally biased region" description="Basic residues" evidence="1">
    <location>
        <begin position="37"/>
        <end position="48"/>
    </location>
</feature>
<feature type="region of interest" description="Disordered" evidence="1">
    <location>
        <begin position="1"/>
        <end position="82"/>
    </location>
</feature>
<feature type="compositionally biased region" description="Polar residues" evidence="1">
    <location>
        <begin position="67"/>
        <end position="82"/>
    </location>
</feature>
<evidence type="ECO:0000256" key="1">
    <source>
        <dbReference type="SAM" id="MobiDB-lite"/>
    </source>
</evidence>
<name>A0A0C3I151_OIDMZ</name>
<evidence type="ECO:0000313" key="2">
    <source>
        <dbReference type="EMBL" id="KIN08820.1"/>
    </source>
</evidence>
<sequence>MAASKPSELPFLTTTGAEKPNPKLRKFIRSHVMLGKNRGKTLPPRKKIQKDVQSRSASISEASSASQPGSEDTSTSPATASQPIFPIAVPPKFGSDASTIGIIDTVEPEAIEIVLRFSSIAKQILFCLESCILFERRAEEWIAPMAVDSAYLHSRIFSSQYFFDAILPRKPSTSSALTSSHYLKTIRLLRDRLEHDSDQVRLSNTTAAAVLSLACHAHIAGDSKSARHHLDGLRRIVNLRGGIATFRENSKLCDIGMVLHSGSKPAFFNNSSRAGNFPPYPNLTPFLELRGHSAADKYHTPAIYLDGIDKELAQTWRVISEFCAVINFAVQSEQRISTETFLDTMASVIYRLLDMRFDANSKNEAIRLSLLAFSSSIFLHWKRFGMSYPHLVSVYKDCLARMTLSEIPPQLLLWILVVGAISILDAANIEWLNPVLLTNIDICEIESWNTMQDLLKSFIWIGLIHDKPGKEVFDTALSYRRNSPP</sequence>
<dbReference type="EMBL" id="KN832870">
    <property type="protein sequence ID" value="KIN08820.1"/>
    <property type="molecule type" value="Genomic_DNA"/>
</dbReference>
<dbReference type="Proteomes" id="UP000054321">
    <property type="component" value="Unassembled WGS sequence"/>
</dbReference>
<dbReference type="PANTHER" id="PTHR37540:SF5">
    <property type="entry name" value="TRANSCRIPTION FACTOR DOMAIN-CONTAINING PROTEIN"/>
    <property type="match status" value="1"/>
</dbReference>
<accession>A0A0C3I151</accession>